<dbReference type="Pfam" id="PF01292">
    <property type="entry name" value="Ni_hydr_CYTB"/>
    <property type="match status" value="1"/>
</dbReference>
<dbReference type="PANTHER" id="PTHR30529">
    <property type="entry name" value="CYTOCHROME B561"/>
    <property type="match status" value="1"/>
</dbReference>
<dbReference type="OrthoDB" id="8536275at2"/>
<evidence type="ECO:0000259" key="14">
    <source>
        <dbReference type="Pfam" id="PF01292"/>
    </source>
</evidence>
<dbReference type="EMBL" id="FZOT01000015">
    <property type="protein sequence ID" value="SNT14470.1"/>
    <property type="molecule type" value="Genomic_DNA"/>
</dbReference>
<evidence type="ECO:0000256" key="5">
    <source>
        <dbReference type="ARBA" id="ARBA00022617"/>
    </source>
</evidence>
<evidence type="ECO:0000313" key="15">
    <source>
        <dbReference type="EMBL" id="SNT14470.1"/>
    </source>
</evidence>
<evidence type="ECO:0000256" key="6">
    <source>
        <dbReference type="ARBA" id="ARBA00022692"/>
    </source>
</evidence>
<evidence type="ECO:0000256" key="13">
    <source>
        <dbReference type="SAM" id="Phobius"/>
    </source>
</evidence>
<dbReference type="GO" id="GO:0009055">
    <property type="term" value="F:electron transfer activity"/>
    <property type="evidence" value="ECO:0007669"/>
    <property type="project" value="InterPro"/>
</dbReference>
<feature type="domain" description="Cytochrome b561 bacterial/Ni-hydrogenase" evidence="14">
    <location>
        <begin position="13"/>
        <end position="184"/>
    </location>
</feature>
<evidence type="ECO:0000256" key="10">
    <source>
        <dbReference type="ARBA" id="ARBA00023004"/>
    </source>
</evidence>
<sequence length="184" mass="19983">MIHSATPAGSPRRYGGVAILLHWLIALLVAAAFTLGLTMVDIPGLTPTKLKYFSWHKWLGVTVLALACLRLLWRITHGAPPYDAGMPAWQAKAAHALHGLLYLLLFAVPMSGYFYSLAAGVPVVYLGVLPLPVLIGPDQELKPILKQLHYALTMILAAGVAGHVLAALKHQFIDRDGVLRRMLP</sequence>
<name>A0A239K924_9BURK</name>
<evidence type="ECO:0000313" key="16">
    <source>
        <dbReference type="Proteomes" id="UP000198284"/>
    </source>
</evidence>
<feature type="transmembrane region" description="Helical" evidence="13">
    <location>
        <begin position="20"/>
        <end position="40"/>
    </location>
</feature>
<evidence type="ECO:0000256" key="7">
    <source>
        <dbReference type="ARBA" id="ARBA00022723"/>
    </source>
</evidence>
<feature type="transmembrane region" description="Helical" evidence="13">
    <location>
        <begin position="52"/>
        <end position="73"/>
    </location>
</feature>
<accession>A0A239K924</accession>
<keyword evidence="3" id="KW-0813">Transport</keyword>
<dbReference type="Gene3D" id="1.20.950.20">
    <property type="entry name" value="Transmembrane di-heme cytochromes, Chain C"/>
    <property type="match status" value="1"/>
</dbReference>
<evidence type="ECO:0000256" key="1">
    <source>
        <dbReference type="ARBA" id="ARBA00001970"/>
    </source>
</evidence>
<reference evidence="15 16" key="1">
    <citation type="submission" date="2017-06" db="EMBL/GenBank/DDBJ databases">
        <authorList>
            <person name="Kim H.J."/>
            <person name="Triplett B.A."/>
        </authorList>
    </citation>
    <scope>NUCLEOTIDE SEQUENCE [LARGE SCALE GENOMIC DNA]</scope>
    <source>
        <strain evidence="15 16">U15</strain>
    </source>
</reference>
<dbReference type="AlphaFoldDB" id="A0A239K924"/>
<evidence type="ECO:0000256" key="3">
    <source>
        <dbReference type="ARBA" id="ARBA00022448"/>
    </source>
</evidence>
<feature type="transmembrane region" description="Helical" evidence="13">
    <location>
        <begin position="148"/>
        <end position="168"/>
    </location>
</feature>
<evidence type="ECO:0000256" key="11">
    <source>
        <dbReference type="ARBA" id="ARBA00023136"/>
    </source>
</evidence>
<keyword evidence="11 13" id="KW-0472">Membrane</keyword>
<dbReference type="GO" id="GO:0005886">
    <property type="term" value="C:plasma membrane"/>
    <property type="evidence" value="ECO:0007669"/>
    <property type="project" value="UniProtKB-SubCell"/>
</dbReference>
<keyword evidence="10" id="KW-0408">Iron</keyword>
<feature type="transmembrane region" description="Helical" evidence="13">
    <location>
        <begin position="100"/>
        <end position="128"/>
    </location>
</feature>
<keyword evidence="9 13" id="KW-1133">Transmembrane helix</keyword>
<evidence type="ECO:0000256" key="8">
    <source>
        <dbReference type="ARBA" id="ARBA00022982"/>
    </source>
</evidence>
<dbReference type="SUPFAM" id="SSF81342">
    <property type="entry name" value="Transmembrane di-heme cytochromes"/>
    <property type="match status" value="1"/>
</dbReference>
<dbReference type="GO" id="GO:0046872">
    <property type="term" value="F:metal ion binding"/>
    <property type="evidence" value="ECO:0007669"/>
    <property type="project" value="UniProtKB-KW"/>
</dbReference>
<keyword evidence="5" id="KW-0349">Heme</keyword>
<dbReference type="GO" id="GO:0022904">
    <property type="term" value="P:respiratory electron transport chain"/>
    <property type="evidence" value="ECO:0007669"/>
    <property type="project" value="InterPro"/>
</dbReference>
<evidence type="ECO:0000256" key="4">
    <source>
        <dbReference type="ARBA" id="ARBA00022475"/>
    </source>
</evidence>
<evidence type="ECO:0000256" key="2">
    <source>
        <dbReference type="ARBA" id="ARBA00004651"/>
    </source>
</evidence>
<comment type="subcellular location">
    <subcellularLocation>
        <location evidence="2">Cell membrane</location>
        <topology evidence="2">Multi-pass membrane protein</topology>
    </subcellularLocation>
</comment>
<evidence type="ECO:0000256" key="12">
    <source>
        <dbReference type="ARBA" id="ARBA00037975"/>
    </source>
</evidence>
<comment type="cofactor">
    <cofactor evidence="1">
        <name>heme b</name>
        <dbReference type="ChEBI" id="CHEBI:60344"/>
    </cofactor>
</comment>
<evidence type="ECO:0000256" key="9">
    <source>
        <dbReference type="ARBA" id="ARBA00022989"/>
    </source>
</evidence>
<dbReference type="InterPro" id="IPR011577">
    <property type="entry name" value="Cyt_b561_bac/Ni-Hgenase"/>
</dbReference>
<gene>
    <name evidence="15" type="ORF">SAMN06265795_11529</name>
</gene>
<organism evidence="15 16">
    <name type="scientific">Noviherbaspirillum humi</name>
    <dbReference type="NCBI Taxonomy" id="1688639"/>
    <lineage>
        <taxon>Bacteria</taxon>
        <taxon>Pseudomonadati</taxon>
        <taxon>Pseudomonadota</taxon>
        <taxon>Betaproteobacteria</taxon>
        <taxon>Burkholderiales</taxon>
        <taxon>Oxalobacteraceae</taxon>
        <taxon>Noviherbaspirillum</taxon>
    </lineage>
</organism>
<keyword evidence="16" id="KW-1185">Reference proteome</keyword>
<dbReference type="InterPro" id="IPR052168">
    <property type="entry name" value="Cytochrome_b561_oxidase"/>
</dbReference>
<dbReference type="GO" id="GO:0020037">
    <property type="term" value="F:heme binding"/>
    <property type="evidence" value="ECO:0007669"/>
    <property type="project" value="TreeGrafter"/>
</dbReference>
<dbReference type="PANTHER" id="PTHR30529:SF7">
    <property type="entry name" value="CYTOCHROME B561 BACTERIAL_NI-HYDROGENASE DOMAIN-CONTAINING PROTEIN"/>
    <property type="match status" value="1"/>
</dbReference>
<comment type="similarity">
    <text evidence="12">Belongs to the cytochrome b561 family.</text>
</comment>
<proteinExistence type="inferred from homology"/>
<keyword evidence="7" id="KW-0479">Metal-binding</keyword>
<protein>
    <submittedName>
        <fullName evidence="15">Cytochrome b561</fullName>
    </submittedName>
</protein>
<keyword evidence="4" id="KW-1003">Cell membrane</keyword>
<keyword evidence="6 13" id="KW-0812">Transmembrane</keyword>
<dbReference type="RefSeq" id="WP_089400784.1">
    <property type="nucleotide sequence ID" value="NZ_FZOT01000015.1"/>
</dbReference>
<dbReference type="Proteomes" id="UP000198284">
    <property type="component" value="Unassembled WGS sequence"/>
</dbReference>
<keyword evidence="8" id="KW-0249">Electron transport</keyword>
<dbReference type="InterPro" id="IPR016174">
    <property type="entry name" value="Di-haem_cyt_TM"/>
</dbReference>